<organism evidence="1 2">
    <name type="scientific">Antarctobacter heliothermus</name>
    <dbReference type="NCBI Taxonomy" id="74033"/>
    <lineage>
        <taxon>Bacteria</taxon>
        <taxon>Pseudomonadati</taxon>
        <taxon>Pseudomonadota</taxon>
        <taxon>Alphaproteobacteria</taxon>
        <taxon>Rhodobacterales</taxon>
        <taxon>Roseobacteraceae</taxon>
        <taxon>Antarctobacter</taxon>
    </lineage>
</organism>
<reference evidence="1 2" key="1">
    <citation type="submission" date="2017-06" db="EMBL/GenBank/DDBJ databases">
        <authorList>
            <person name="Kim H.J."/>
            <person name="Triplett B.A."/>
        </authorList>
    </citation>
    <scope>NUCLEOTIDE SEQUENCE [LARGE SCALE GENOMIC DNA]</scope>
    <source>
        <strain evidence="1 2">DSM 11445</strain>
    </source>
</reference>
<name>A0A239JXQ6_9RHOB</name>
<dbReference type="OrthoDB" id="3201900at2"/>
<sequence>MQLRSLYRQDPTARKLVNEGVANVNDGTSSPARDVLRYELETFVCDGQYGSGMAHILDTYLKNIDQAQQPGVWVSGFYGSGKSHMVKMLRALWLDTTFDDSATARGIADLPQEVRDHLKELTVQSRRFGGLHAASGTLGAGASGSVRLALLGIVFRSVGLPEQYPLARFVMWLRKEGIEEQVRAHIEASSYDWDEELANFYVAEGLHAALIEAKPQLFASSNSMVDALQNTYPNVQDVSNQEMISAIRAAISRENKLPLTLVVLDEVQQFIGTSGDRAMDVQEMVEAVVKDESLGGKLTFVGTGQTAVTGTPTLARLQGRFTIRIELSDADVDAVVRQVILAKNADSKPGIEAMMQENIGEISRHLSGTNIGHRQDDVAFFTQDYPVLPVRRRFWEAANRVLDASGTDSQLRNQLSLIHKAARESADQKIGFAVPADFLFFDGADKLLQARILPRKLHEKTMSWIHGSDDQKLTSRACGIVFLINKIGSSNSEIGIKATIDTIADLLVDDLPTGSSGLRSKLPKLLDACDLIMRVGDEYRIQTEESSAWNDEFLSQKGTLANQSHRIEAERDDLIRKKFGALVGRVSLLHGNSKVTRDVSAIFDPTLPADAIKRIYVWIRDGWATDDNSVRADARQAGNQSPTVFVFIPRRSADDLRNNILEFKAASATLDKRGAPDTPEGKEARGAMETIRLVAEAKINELILEAMSGARVFQGGGNELTGSGLQATVTEGAENSLTRLYPQFAVADNTGWSKVYDIAHKGAPDALKAVGHEGEPEKNVVCKAVLSFIAGGKKGTDIRDHFEGPPFGWSRDAVDGALLALLVSGLIRAEDEQHRACDAKRLERKSIGKATFIVEATTISTPQRIQIRKVLQKVGIAAKQGEELSPIPQFVQSITDLAKRAGGEAPKPKTPGLSLVDDIRRASGNEQLLSIYNSRDELTFSIDAWTLQAKEIDARWPSWETLRRLAERANGLTDAEVLRTQVQAIEDQRQLLADPDPMKPLVASFTQMLRDELNRLVEAYKQQHEAGMAKLKADDSWQKLQPDQRNRLLAEQKLTNSDMPEVKVGSAPEVLQTLQTLTLSAFEDRVKSLSSRFNEVQTQAAEMMEPTAKTIHLPSRTLKSEADLEAWLDEAREDLAAALAQGPVIIR</sequence>
<evidence type="ECO:0008006" key="3">
    <source>
        <dbReference type="Google" id="ProtNLM"/>
    </source>
</evidence>
<dbReference type="SUPFAM" id="SSF52540">
    <property type="entry name" value="P-loop containing nucleoside triphosphate hydrolases"/>
    <property type="match status" value="1"/>
</dbReference>
<evidence type="ECO:0000313" key="1">
    <source>
        <dbReference type="EMBL" id="SNT10766.1"/>
    </source>
</evidence>
<dbReference type="EMBL" id="FZON01000058">
    <property type="protein sequence ID" value="SNT10766.1"/>
    <property type="molecule type" value="Genomic_DNA"/>
</dbReference>
<protein>
    <recommendedName>
        <fullName evidence="3">BREX system P-loop protein BrxC</fullName>
    </recommendedName>
</protein>
<dbReference type="Proteomes" id="UP000198440">
    <property type="component" value="Unassembled WGS sequence"/>
</dbReference>
<dbReference type="AlphaFoldDB" id="A0A239JXQ6"/>
<gene>
    <name evidence="1" type="ORF">SAMN04488078_105814</name>
</gene>
<accession>A0A239JXQ6</accession>
<dbReference type="InterPro" id="IPR027417">
    <property type="entry name" value="P-loop_NTPase"/>
</dbReference>
<dbReference type="InterPro" id="IPR047679">
    <property type="entry name" value="BREX_BrxC"/>
</dbReference>
<dbReference type="RefSeq" id="WP_089279817.1">
    <property type="nucleotide sequence ID" value="NZ_FZON01000058.1"/>
</dbReference>
<proteinExistence type="predicted"/>
<dbReference type="NCBIfam" id="NF033441">
    <property type="entry name" value="BREX_BrxC"/>
    <property type="match status" value="1"/>
</dbReference>
<evidence type="ECO:0000313" key="2">
    <source>
        <dbReference type="Proteomes" id="UP000198440"/>
    </source>
</evidence>